<reference evidence="1 2" key="1">
    <citation type="submission" date="2021-12" db="EMBL/GenBank/DDBJ databases">
        <title>Discovery of the Pendulisporaceae a myxobacterial family with distinct sporulation behavior and unique specialized metabolism.</title>
        <authorList>
            <person name="Garcia R."/>
            <person name="Popoff A."/>
            <person name="Bader C.D."/>
            <person name="Loehr J."/>
            <person name="Walesch S."/>
            <person name="Walt C."/>
            <person name="Boldt J."/>
            <person name="Bunk B."/>
            <person name="Haeckl F.J.F.P.J."/>
            <person name="Gunesch A.P."/>
            <person name="Birkelbach J."/>
            <person name="Nuebel U."/>
            <person name="Pietschmann T."/>
            <person name="Bach T."/>
            <person name="Mueller R."/>
        </authorList>
    </citation>
    <scope>NUCLEOTIDE SEQUENCE [LARGE SCALE GENOMIC DNA]</scope>
    <source>
        <strain evidence="1 2">MSr11954</strain>
    </source>
</reference>
<evidence type="ECO:0000313" key="1">
    <source>
        <dbReference type="EMBL" id="WXB11835.1"/>
    </source>
</evidence>
<sequence>MRRRFGGAVHPGMLVALGATLVHGYVLDVERVHAATTHHPAMSCAAFGK</sequence>
<proteinExistence type="predicted"/>
<organism evidence="1 2">
    <name type="scientific">Pendulispora albinea</name>
    <dbReference type="NCBI Taxonomy" id="2741071"/>
    <lineage>
        <taxon>Bacteria</taxon>
        <taxon>Pseudomonadati</taxon>
        <taxon>Myxococcota</taxon>
        <taxon>Myxococcia</taxon>
        <taxon>Myxococcales</taxon>
        <taxon>Sorangiineae</taxon>
        <taxon>Pendulisporaceae</taxon>
        <taxon>Pendulispora</taxon>
    </lineage>
</organism>
<dbReference type="Proteomes" id="UP001370348">
    <property type="component" value="Chromosome"/>
</dbReference>
<evidence type="ECO:0000313" key="2">
    <source>
        <dbReference type="Proteomes" id="UP001370348"/>
    </source>
</evidence>
<dbReference type="RefSeq" id="WP_394821453.1">
    <property type="nucleotide sequence ID" value="NZ_CP089984.1"/>
</dbReference>
<name>A0ABZ2LRN7_9BACT</name>
<keyword evidence="2" id="KW-1185">Reference proteome</keyword>
<protein>
    <submittedName>
        <fullName evidence="1">Uncharacterized protein</fullName>
    </submittedName>
</protein>
<dbReference type="EMBL" id="CP089984">
    <property type="protein sequence ID" value="WXB11835.1"/>
    <property type="molecule type" value="Genomic_DNA"/>
</dbReference>
<accession>A0ABZ2LRN7</accession>
<gene>
    <name evidence="1" type="ORF">LZC94_28745</name>
</gene>